<dbReference type="EMBL" id="JYNV01000243">
    <property type="protein sequence ID" value="KZM21564.1"/>
    <property type="molecule type" value="Genomic_DNA"/>
</dbReference>
<name>A0A163B4A8_DIDRA</name>
<dbReference type="Proteomes" id="UP000076837">
    <property type="component" value="Unassembled WGS sequence"/>
</dbReference>
<protein>
    <submittedName>
        <fullName evidence="1">Uncharacterized protein</fullName>
    </submittedName>
</protein>
<gene>
    <name evidence="1" type="ORF">ST47_g7320</name>
</gene>
<comment type="caution">
    <text evidence="1">The sequence shown here is derived from an EMBL/GenBank/DDBJ whole genome shotgun (WGS) entry which is preliminary data.</text>
</comment>
<dbReference type="AlphaFoldDB" id="A0A163B4A8"/>
<sequence length="112" mass="13347">MAYYHRAFHRPHRSQRQILHQPYYENHGDGLTPLPYLYDDNYSKLEQYLGEQNGVEMATRAHVDATREHEKVKEKLGEAKKKFEESEAKVKEAAEKLQKAKKLEYIKVHGYW</sequence>
<proteinExistence type="predicted"/>
<organism evidence="1 2">
    <name type="scientific">Didymella rabiei</name>
    <name type="common">Chickpea ascochyta blight fungus</name>
    <name type="synonym">Mycosphaerella rabiei</name>
    <dbReference type="NCBI Taxonomy" id="5454"/>
    <lineage>
        <taxon>Eukaryota</taxon>
        <taxon>Fungi</taxon>
        <taxon>Dikarya</taxon>
        <taxon>Ascomycota</taxon>
        <taxon>Pezizomycotina</taxon>
        <taxon>Dothideomycetes</taxon>
        <taxon>Pleosporomycetidae</taxon>
        <taxon>Pleosporales</taxon>
        <taxon>Pleosporineae</taxon>
        <taxon>Didymellaceae</taxon>
        <taxon>Ascochyta</taxon>
    </lineage>
</organism>
<accession>A0A163B4A8</accession>
<reference evidence="1 2" key="1">
    <citation type="journal article" date="2016" name="Sci. Rep.">
        <title>Draft genome sequencing and secretome analysis of fungal phytopathogen Ascochyta rabiei provides insight into the necrotrophic effector repertoire.</title>
        <authorList>
            <person name="Verma S."/>
            <person name="Gazara R.K."/>
            <person name="Nizam S."/>
            <person name="Parween S."/>
            <person name="Chattopadhyay D."/>
            <person name="Verma P.K."/>
        </authorList>
    </citation>
    <scope>NUCLEOTIDE SEQUENCE [LARGE SCALE GENOMIC DNA]</scope>
    <source>
        <strain evidence="1 2">ArDII</strain>
    </source>
</reference>
<evidence type="ECO:0000313" key="1">
    <source>
        <dbReference type="EMBL" id="KZM21564.1"/>
    </source>
</evidence>
<keyword evidence="2" id="KW-1185">Reference proteome</keyword>
<evidence type="ECO:0000313" key="2">
    <source>
        <dbReference type="Proteomes" id="UP000076837"/>
    </source>
</evidence>